<reference evidence="4 5" key="1">
    <citation type="submission" date="2023-05" db="EMBL/GenBank/DDBJ databases">
        <title>Novel species of genus Flectobacillus isolated from stream in China.</title>
        <authorList>
            <person name="Lu H."/>
        </authorList>
    </citation>
    <scope>NUCLEOTIDE SEQUENCE [LARGE SCALE GENOMIC DNA]</scope>
    <source>
        <strain evidence="4 5">KCTC 42575</strain>
    </source>
</reference>
<dbReference type="SMART" id="SM00850">
    <property type="entry name" value="LytTR"/>
    <property type="match status" value="1"/>
</dbReference>
<gene>
    <name evidence="4" type="ORF">QM524_05340</name>
</gene>
<feature type="domain" description="HTH LytTR-type" evidence="3">
    <location>
        <begin position="137"/>
        <end position="236"/>
    </location>
</feature>
<evidence type="ECO:0000256" key="1">
    <source>
        <dbReference type="PROSITE-ProRule" id="PRU00169"/>
    </source>
</evidence>
<evidence type="ECO:0000259" key="3">
    <source>
        <dbReference type="PROSITE" id="PS50930"/>
    </source>
</evidence>
<accession>A0ABT6Y4X5</accession>
<sequence length="238" mass="27131">MPTLKAIALDDEPPALKVIGSLCKQNPNINLVQTFTKPSEATAFLQNNPVDLLFLDINMPTISGIDFFKSISISQPVMLIFTTAFSEFALEGFNLQAIDYLLKPITPERFEQACQKALLYYEKILSTQEEENIPEYLQIRADYSLHQIAFEDIILVEALDDYVKIHCTTGKPIVARMTLKNLQLKLPEKLFVRVHKSYIISFHKIKALRNKVVYLPNFEIPLGPTYEKVLLARLKGLD</sequence>
<evidence type="ECO:0000313" key="4">
    <source>
        <dbReference type="EMBL" id="MDI9858623.1"/>
    </source>
</evidence>
<feature type="modified residue" description="4-aspartylphosphate" evidence="1">
    <location>
        <position position="56"/>
    </location>
</feature>
<organism evidence="4 5">
    <name type="scientific">Flectobacillus roseus</name>
    <dbReference type="NCBI Taxonomy" id="502259"/>
    <lineage>
        <taxon>Bacteria</taxon>
        <taxon>Pseudomonadati</taxon>
        <taxon>Bacteroidota</taxon>
        <taxon>Cytophagia</taxon>
        <taxon>Cytophagales</taxon>
        <taxon>Flectobacillaceae</taxon>
        <taxon>Flectobacillus</taxon>
    </lineage>
</organism>
<dbReference type="Proteomes" id="UP001236507">
    <property type="component" value="Unassembled WGS sequence"/>
</dbReference>
<dbReference type="PANTHER" id="PTHR37299">
    <property type="entry name" value="TRANSCRIPTIONAL REGULATOR-RELATED"/>
    <property type="match status" value="1"/>
</dbReference>
<dbReference type="RefSeq" id="WP_166579030.1">
    <property type="nucleotide sequence ID" value="NZ_JASHIF010000004.1"/>
</dbReference>
<feature type="domain" description="Response regulatory" evidence="2">
    <location>
        <begin position="5"/>
        <end position="118"/>
    </location>
</feature>
<name>A0ABT6Y4X5_9BACT</name>
<dbReference type="EMBL" id="JASHIF010000004">
    <property type="protein sequence ID" value="MDI9858623.1"/>
    <property type="molecule type" value="Genomic_DNA"/>
</dbReference>
<evidence type="ECO:0000259" key="2">
    <source>
        <dbReference type="PROSITE" id="PS50110"/>
    </source>
</evidence>
<dbReference type="PROSITE" id="PS50110">
    <property type="entry name" value="RESPONSE_REGULATORY"/>
    <property type="match status" value="1"/>
</dbReference>
<proteinExistence type="predicted"/>
<dbReference type="Pfam" id="PF00072">
    <property type="entry name" value="Response_reg"/>
    <property type="match status" value="1"/>
</dbReference>
<keyword evidence="4" id="KW-0238">DNA-binding</keyword>
<dbReference type="Gene3D" id="3.40.50.2300">
    <property type="match status" value="1"/>
</dbReference>
<dbReference type="PANTHER" id="PTHR37299:SF1">
    <property type="entry name" value="STAGE 0 SPORULATION PROTEIN A HOMOLOG"/>
    <property type="match status" value="1"/>
</dbReference>
<dbReference type="InterPro" id="IPR001789">
    <property type="entry name" value="Sig_transdc_resp-reg_receiver"/>
</dbReference>
<dbReference type="InterPro" id="IPR046947">
    <property type="entry name" value="LytR-like"/>
</dbReference>
<evidence type="ECO:0000313" key="5">
    <source>
        <dbReference type="Proteomes" id="UP001236507"/>
    </source>
</evidence>
<dbReference type="Pfam" id="PF04397">
    <property type="entry name" value="LytTR"/>
    <property type="match status" value="1"/>
</dbReference>
<keyword evidence="5" id="KW-1185">Reference proteome</keyword>
<dbReference type="GO" id="GO:0003677">
    <property type="term" value="F:DNA binding"/>
    <property type="evidence" value="ECO:0007669"/>
    <property type="project" value="UniProtKB-KW"/>
</dbReference>
<dbReference type="SMART" id="SM00448">
    <property type="entry name" value="REC"/>
    <property type="match status" value="1"/>
</dbReference>
<protein>
    <submittedName>
        <fullName evidence="4">LytTR family DNA-binding domain-containing protein</fullName>
    </submittedName>
</protein>
<dbReference type="Gene3D" id="2.40.50.1020">
    <property type="entry name" value="LytTr DNA-binding domain"/>
    <property type="match status" value="1"/>
</dbReference>
<dbReference type="InterPro" id="IPR007492">
    <property type="entry name" value="LytTR_DNA-bd_dom"/>
</dbReference>
<comment type="caution">
    <text evidence="4">The sequence shown here is derived from an EMBL/GenBank/DDBJ whole genome shotgun (WGS) entry which is preliminary data.</text>
</comment>
<dbReference type="PROSITE" id="PS50930">
    <property type="entry name" value="HTH_LYTTR"/>
    <property type="match status" value="1"/>
</dbReference>
<keyword evidence="1" id="KW-0597">Phosphoprotein</keyword>
<dbReference type="SUPFAM" id="SSF52172">
    <property type="entry name" value="CheY-like"/>
    <property type="match status" value="1"/>
</dbReference>
<dbReference type="InterPro" id="IPR011006">
    <property type="entry name" value="CheY-like_superfamily"/>
</dbReference>